<dbReference type="EMBL" id="NTUS01000026">
    <property type="protein sequence ID" value="PFB07953.1"/>
    <property type="molecule type" value="Genomic_DNA"/>
</dbReference>
<gene>
    <name evidence="2" type="ORF">CN398_09485</name>
</gene>
<feature type="coiled-coil region" evidence="1">
    <location>
        <begin position="107"/>
        <end position="137"/>
    </location>
</feature>
<accession>A0A9X6VCC7</accession>
<name>A0A9X6VCC7_BACTU</name>
<proteinExistence type="predicted"/>
<dbReference type="AlphaFoldDB" id="A0A9X6VCC7"/>
<protein>
    <submittedName>
        <fullName evidence="2">Uncharacterized protein</fullName>
    </submittedName>
</protein>
<dbReference type="Proteomes" id="UP000220397">
    <property type="component" value="Unassembled WGS sequence"/>
</dbReference>
<comment type="caution">
    <text evidence="2">The sequence shown here is derived from an EMBL/GenBank/DDBJ whole genome shotgun (WGS) entry which is preliminary data.</text>
</comment>
<sequence>MKLRPSILIEMANRYDSLSDVERGYLNHAINIYKPLLKIEKSPNKNELLEDEYYNLRTLNIQSVENYLLQELLWKFLKRKGLSKSMLSMEELLSMVFKEYEHTRDLKSEKLESIEGIQKLLQELEEQKNRDIETNREGCES</sequence>
<reference evidence="2 3" key="1">
    <citation type="submission" date="2017-09" db="EMBL/GenBank/DDBJ databases">
        <title>Large-scale bioinformatics analysis of Bacillus genomes uncovers conserved roles of natural products in bacterial physiology.</title>
        <authorList>
            <consortium name="Agbiome Team Llc"/>
            <person name="Bleich R.M."/>
            <person name="Kirk G.J."/>
            <person name="Santa Maria K.C."/>
            <person name="Allen S.E."/>
            <person name="Farag S."/>
            <person name="Shank E.A."/>
            <person name="Bowers A."/>
        </authorList>
    </citation>
    <scope>NUCLEOTIDE SEQUENCE [LARGE SCALE GENOMIC DNA]</scope>
    <source>
        <strain evidence="2 3">AFS015413</strain>
    </source>
</reference>
<keyword evidence="1" id="KW-0175">Coiled coil</keyword>
<evidence type="ECO:0000313" key="2">
    <source>
        <dbReference type="EMBL" id="PFB07953.1"/>
    </source>
</evidence>
<dbReference type="RefSeq" id="WP_098368818.1">
    <property type="nucleotide sequence ID" value="NZ_JARSYC010000018.1"/>
</dbReference>
<evidence type="ECO:0000256" key="1">
    <source>
        <dbReference type="SAM" id="Coils"/>
    </source>
</evidence>
<evidence type="ECO:0000313" key="3">
    <source>
        <dbReference type="Proteomes" id="UP000220397"/>
    </source>
</evidence>
<organism evidence="2 3">
    <name type="scientific">Bacillus thuringiensis</name>
    <dbReference type="NCBI Taxonomy" id="1428"/>
    <lineage>
        <taxon>Bacteria</taxon>
        <taxon>Bacillati</taxon>
        <taxon>Bacillota</taxon>
        <taxon>Bacilli</taxon>
        <taxon>Bacillales</taxon>
        <taxon>Bacillaceae</taxon>
        <taxon>Bacillus</taxon>
        <taxon>Bacillus cereus group</taxon>
    </lineage>
</organism>